<dbReference type="Pfam" id="PF13410">
    <property type="entry name" value="GST_C_2"/>
    <property type="match status" value="1"/>
</dbReference>
<dbReference type="EMBL" id="JAVDBT010000002">
    <property type="protein sequence ID" value="MDQ2065231.1"/>
    <property type="molecule type" value="Genomic_DNA"/>
</dbReference>
<name>A0ABU0VU24_9RHOB</name>
<dbReference type="PANTHER" id="PTHR43968:SF6">
    <property type="entry name" value="GLUTATHIONE S-TRANSFERASE OMEGA"/>
    <property type="match status" value="1"/>
</dbReference>
<comment type="caution">
    <text evidence="2">The sequence shown here is derived from an EMBL/GenBank/DDBJ whole genome shotgun (WGS) entry which is preliminary data.</text>
</comment>
<proteinExistence type="predicted"/>
<dbReference type="PANTHER" id="PTHR43968">
    <property type="match status" value="1"/>
</dbReference>
<dbReference type="InterPro" id="IPR004045">
    <property type="entry name" value="Glutathione_S-Trfase_N"/>
</dbReference>
<dbReference type="Gene3D" id="3.40.30.10">
    <property type="entry name" value="Glutaredoxin"/>
    <property type="match status" value="1"/>
</dbReference>
<dbReference type="SUPFAM" id="SSF47616">
    <property type="entry name" value="GST C-terminal domain-like"/>
    <property type="match status" value="1"/>
</dbReference>
<dbReference type="InterPro" id="IPR036282">
    <property type="entry name" value="Glutathione-S-Trfase_C_sf"/>
</dbReference>
<dbReference type="Pfam" id="PF13409">
    <property type="entry name" value="GST_N_2"/>
    <property type="match status" value="1"/>
</dbReference>
<dbReference type="PROSITE" id="PS50404">
    <property type="entry name" value="GST_NTER"/>
    <property type="match status" value="1"/>
</dbReference>
<organism evidence="2 3">
    <name type="scientific">Pseudogemmobacter lacusdianii</name>
    <dbReference type="NCBI Taxonomy" id="3069608"/>
    <lineage>
        <taxon>Bacteria</taxon>
        <taxon>Pseudomonadati</taxon>
        <taxon>Pseudomonadota</taxon>
        <taxon>Alphaproteobacteria</taxon>
        <taxon>Rhodobacterales</taxon>
        <taxon>Paracoccaceae</taxon>
        <taxon>Pseudogemmobacter</taxon>
    </lineage>
</organism>
<keyword evidence="3" id="KW-1185">Reference proteome</keyword>
<evidence type="ECO:0000313" key="3">
    <source>
        <dbReference type="Proteomes" id="UP001239680"/>
    </source>
</evidence>
<feature type="domain" description="GST N-terminal" evidence="1">
    <location>
        <begin position="1"/>
        <end position="81"/>
    </location>
</feature>
<dbReference type="CDD" id="cd03205">
    <property type="entry name" value="GST_C_6"/>
    <property type="match status" value="1"/>
</dbReference>
<dbReference type="Proteomes" id="UP001239680">
    <property type="component" value="Unassembled WGS sequence"/>
</dbReference>
<reference evidence="2 3" key="1">
    <citation type="submission" date="2023-08" db="EMBL/GenBank/DDBJ databases">
        <title>Characterization of two Paracoccaceae strains isolated from Phycosphere and proposal of Xinfangfangia lacusdiani sp. nov.</title>
        <authorList>
            <person name="Deng Y."/>
            <person name="Zhang Y.Q."/>
        </authorList>
    </citation>
    <scope>NUCLEOTIDE SEQUENCE [LARGE SCALE GENOMIC DNA]</scope>
    <source>
        <strain evidence="2 3">CPCC 101601</strain>
    </source>
</reference>
<dbReference type="Gene3D" id="1.20.1050.10">
    <property type="match status" value="1"/>
</dbReference>
<dbReference type="SUPFAM" id="SSF52833">
    <property type="entry name" value="Thioredoxin-like"/>
    <property type="match status" value="1"/>
</dbReference>
<dbReference type="RefSeq" id="WP_306678923.1">
    <property type="nucleotide sequence ID" value="NZ_JAVDBT010000002.1"/>
</dbReference>
<evidence type="ECO:0000259" key="1">
    <source>
        <dbReference type="PROSITE" id="PS50404"/>
    </source>
</evidence>
<protein>
    <submittedName>
        <fullName evidence="2">Glutathione S-transferase</fullName>
    </submittedName>
</protein>
<sequence>MKLFGSATSPFVRKVMVLIHEAGLTGIEVHDVVVSPVAEGTLPLNANPLGKIPALLLDDGRAIYDSRVICRYLDEHGQAGFYPKGDALWDVLTLEALADGITEAALAMAYEVRLRPEEQRFLPWVEGQWLKIARGLDAIEADAAGQLQGPLNMGHIALGAAFGYLDLRHSARDWRNGRPALAAWEAKVAARPSMLATVPKG</sequence>
<dbReference type="CDD" id="cd03049">
    <property type="entry name" value="GST_N_3"/>
    <property type="match status" value="1"/>
</dbReference>
<gene>
    <name evidence="2" type="ORF">Q9295_02500</name>
</gene>
<dbReference type="InterPro" id="IPR050983">
    <property type="entry name" value="GST_Omega/HSP26"/>
</dbReference>
<dbReference type="InterPro" id="IPR036249">
    <property type="entry name" value="Thioredoxin-like_sf"/>
</dbReference>
<evidence type="ECO:0000313" key="2">
    <source>
        <dbReference type="EMBL" id="MDQ2065231.1"/>
    </source>
</evidence>
<accession>A0ABU0VU24</accession>